<dbReference type="AlphaFoldDB" id="A0AA96G7W6"/>
<name>A0AA96G7W6_9BACT</name>
<dbReference type="RefSeq" id="WP_312640057.1">
    <property type="nucleotide sequence ID" value="NZ_CP116967.1"/>
</dbReference>
<dbReference type="PANTHER" id="PTHR13096">
    <property type="entry name" value="MINA53 MYC INDUCED NUCLEAR ANTIGEN"/>
    <property type="match status" value="1"/>
</dbReference>
<dbReference type="SUPFAM" id="SSF51197">
    <property type="entry name" value="Clavaminate synthase-like"/>
    <property type="match status" value="1"/>
</dbReference>
<dbReference type="PROSITE" id="PS51184">
    <property type="entry name" value="JMJC"/>
    <property type="match status" value="1"/>
</dbReference>
<evidence type="ECO:0000313" key="8">
    <source>
        <dbReference type="Proteomes" id="UP001302719"/>
    </source>
</evidence>
<dbReference type="PANTHER" id="PTHR13096:SF8">
    <property type="entry name" value="RIBOSOMAL OXYGENASE 1"/>
    <property type="match status" value="1"/>
</dbReference>
<keyword evidence="8" id="KW-1185">Reference proteome</keyword>
<dbReference type="Pfam" id="PF08007">
    <property type="entry name" value="JmjC_2"/>
    <property type="match status" value="1"/>
</dbReference>
<dbReference type="Gene3D" id="2.60.120.650">
    <property type="entry name" value="Cupin"/>
    <property type="match status" value="1"/>
</dbReference>
<evidence type="ECO:0000256" key="2">
    <source>
        <dbReference type="ARBA" id="ARBA00022723"/>
    </source>
</evidence>
<keyword evidence="2" id="KW-0479">Metal-binding</keyword>
<evidence type="ECO:0000256" key="1">
    <source>
        <dbReference type="ARBA" id="ARBA00001954"/>
    </source>
</evidence>
<gene>
    <name evidence="7" type="ORF">PP769_10780</name>
</gene>
<dbReference type="GO" id="GO:0046872">
    <property type="term" value="F:metal ion binding"/>
    <property type="evidence" value="ECO:0007669"/>
    <property type="project" value="UniProtKB-KW"/>
</dbReference>
<feature type="domain" description="JmjC" evidence="6">
    <location>
        <begin position="98"/>
        <end position="227"/>
    </location>
</feature>
<reference evidence="7 8" key="1">
    <citation type="submission" date="2023-01" db="EMBL/GenBank/DDBJ databases">
        <title>Cultivation and genomic characterization of new, ubiquitous marine nitrite-oxidizing bacteria from the Nitrospirales.</title>
        <authorList>
            <person name="Mueller A.J."/>
            <person name="Daebeler A."/>
            <person name="Herbold C.W."/>
            <person name="Kirkegaard R.H."/>
            <person name="Daims H."/>
        </authorList>
    </citation>
    <scope>NUCLEOTIDE SEQUENCE [LARGE SCALE GENOMIC DNA]</scope>
    <source>
        <strain evidence="7 8">VA</strain>
    </source>
</reference>
<evidence type="ECO:0000256" key="5">
    <source>
        <dbReference type="ARBA" id="ARBA00023004"/>
    </source>
</evidence>
<proteinExistence type="predicted"/>
<evidence type="ECO:0000256" key="3">
    <source>
        <dbReference type="ARBA" id="ARBA00022964"/>
    </source>
</evidence>
<dbReference type="EMBL" id="CP116967">
    <property type="protein sequence ID" value="WNM56466.1"/>
    <property type="molecule type" value="Genomic_DNA"/>
</dbReference>
<evidence type="ECO:0000313" key="7">
    <source>
        <dbReference type="EMBL" id="WNM56466.1"/>
    </source>
</evidence>
<dbReference type="InterPro" id="IPR039994">
    <property type="entry name" value="NO66-like"/>
</dbReference>
<evidence type="ECO:0000259" key="6">
    <source>
        <dbReference type="PROSITE" id="PS51184"/>
    </source>
</evidence>
<sequence>MKTNPLGDVSLETFLAEYWQKKPLLIRQALPGIKPPIAADELAGLACEEQVESRLIIQDPVSDQWELSHGPFTDATFSALPSAHWTLLVQAVDHWVPAAADFLAQFYFIPSWRVDDLMISYSGDKGGVGPHYDNYDVFLVQVSGCRQWEVGGIYDETSPRRTDVPVKILSEWNPEQRWILEPGDLLYIPPRVGHNGIAVGEDCMTCSVGFRAPSHRDILLDHSESVGEALSEEFRYADSDLVPQANPGQITSEAVRKVQRIFTRYVEDDAKLAQWFGCYMTSPKYQEEETTPEEHRLEDVRTHLSEGGKLVRNEGSRFAFHEHGQNIWLFVDGRQYTCSGLMTDLVKTLCAKRQIGSEHYVPSEGHDSLLLDLLSHGSLYFSA</sequence>
<dbReference type="KEGG" id="nall:PP769_10780"/>
<dbReference type="Pfam" id="PF20514">
    <property type="entry name" value="WHD_ROXA"/>
    <property type="match status" value="1"/>
</dbReference>
<keyword evidence="5" id="KW-0408">Iron</keyword>
<keyword evidence="3" id="KW-0223">Dioxygenase</keyword>
<organism evidence="7 8">
    <name type="scientific">Candidatus Nitrospira allomarina</name>
    <dbReference type="NCBI Taxonomy" id="3020900"/>
    <lineage>
        <taxon>Bacteria</taxon>
        <taxon>Pseudomonadati</taxon>
        <taxon>Nitrospirota</taxon>
        <taxon>Nitrospiria</taxon>
        <taxon>Nitrospirales</taxon>
        <taxon>Nitrospiraceae</taxon>
        <taxon>Nitrospira</taxon>
    </lineage>
</organism>
<dbReference type="InterPro" id="IPR003347">
    <property type="entry name" value="JmjC_dom"/>
</dbReference>
<dbReference type="Gene3D" id="3.40.366.30">
    <property type="entry name" value="50S ribosomal protein L16 arginine hydroxylase, Chain A, Domain 2"/>
    <property type="match status" value="1"/>
</dbReference>
<keyword evidence="4" id="KW-0560">Oxidoreductase</keyword>
<dbReference type="InterPro" id="IPR046799">
    <property type="entry name" value="ROXA-like_wH"/>
</dbReference>
<accession>A0AA96G7W6</accession>
<evidence type="ECO:0000256" key="4">
    <source>
        <dbReference type="ARBA" id="ARBA00023002"/>
    </source>
</evidence>
<dbReference type="Proteomes" id="UP001302719">
    <property type="component" value="Chromosome"/>
</dbReference>
<dbReference type="GO" id="GO:0016706">
    <property type="term" value="F:2-oxoglutarate-dependent dioxygenase activity"/>
    <property type="evidence" value="ECO:0007669"/>
    <property type="project" value="TreeGrafter"/>
</dbReference>
<protein>
    <submittedName>
        <fullName evidence="7">Cupin domain-containing protein</fullName>
    </submittedName>
</protein>
<comment type="cofactor">
    <cofactor evidence="1">
        <name>Fe(2+)</name>
        <dbReference type="ChEBI" id="CHEBI:29033"/>
    </cofactor>
</comment>